<evidence type="ECO:0000313" key="3">
    <source>
        <dbReference type="EMBL" id="PFK43187.1"/>
    </source>
</evidence>
<evidence type="ECO:0008006" key="5">
    <source>
        <dbReference type="Google" id="ProtNLM"/>
    </source>
</evidence>
<name>A0A2B0MGD5_BACCE</name>
<feature type="domain" description="Transposon Tn7 transposition protein TnsD C-terminal" evidence="2">
    <location>
        <begin position="454"/>
        <end position="522"/>
    </location>
</feature>
<dbReference type="Pfam" id="PF15978">
    <property type="entry name" value="TnsD"/>
    <property type="match status" value="2"/>
</dbReference>
<reference evidence="3 4" key="1">
    <citation type="submission" date="2017-09" db="EMBL/GenBank/DDBJ databases">
        <title>Large-scale bioinformatics analysis of Bacillus genomes uncovers conserved roles of natural products in bacterial physiology.</title>
        <authorList>
            <consortium name="Agbiome Team Llc"/>
            <person name="Bleich R.M."/>
            <person name="Grubbs K.J."/>
            <person name="Santa Maria K.C."/>
            <person name="Allen S.E."/>
            <person name="Farag S."/>
            <person name="Shank E.A."/>
            <person name="Bowers A."/>
        </authorList>
    </citation>
    <scope>NUCLEOTIDE SEQUENCE [LARGE SCALE GENOMIC DNA]</scope>
    <source>
        <strain evidence="3 4">AFS083043</strain>
    </source>
</reference>
<dbReference type="AlphaFoldDB" id="A0A2B0MGD5"/>
<feature type="domain" description="TniQ" evidence="1">
    <location>
        <begin position="4"/>
        <end position="159"/>
    </location>
</feature>
<protein>
    <recommendedName>
        <fullName evidence="5">Transposon Tn7 transposition protein TnsD C-termianl domain-containing protein</fullName>
    </recommendedName>
</protein>
<dbReference type="InterPro" id="IPR009492">
    <property type="entry name" value="TniQ"/>
</dbReference>
<dbReference type="InterPro" id="IPR032750">
    <property type="entry name" value="TnsD_C"/>
</dbReference>
<comment type="caution">
    <text evidence="3">The sequence shown here is derived from an EMBL/GenBank/DDBJ whole genome shotgun (WGS) entry which is preliminary data.</text>
</comment>
<evidence type="ECO:0000313" key="4">
    <source>
        <dbReference type="Proteomes" id="UP000242656"/>
    </source>
</evidence>
<dbReference type="Pfam" id="PF06527">
    <property type="entry name" value="TniQ"/>
    <property type="match status" value="1"/>
</dbReference>
<dbReference type="Proteomes" id="UP000242656">
    <property type="component" value="Unassembled WGS sequence"/>
</dbReference>
<accession>A0A2B0MGD5</accession>
<gene>
    <name evidence="3" type="ORF">COI93_10185</name>
</gene>
<dbReference type="RefSeq" id="WP_098490695.1">
    <property type="nucleotide sequence ID" value="NZ_NUWN01000035.1"/>
</dbReference>
<feature type="domain" description="Transposon Tn7 transposition protein TnsD C-terminal" evidence="2">
    <location>
        <begin position="204"/>
        <end position="442"/>
    </location>
</feature>
<evidence type="ECO:0000259" key="2">
    <source>
        <dbReference type="Pfam" id="PF15978"/>
    </source>
</evidence>
<organism evidence="3 4">
    <name type="scientific">Bacillus cereus</name>
    <dbReference type="NCBI Taxonomy" id="1396"/>
    <lineage>
        <taxon>Bacteria</taxon>
        <taxon>Bacillati</taxon>
        <taxon>Bacillota</taxon>
        <taxon>Bacilli</taxon>
        <taxon>Bacillales</taxon>
        <taxon>Bacillaceae</taxon>
        <taxon>Bacillus</taxon>
        <taxon>Bacillus cereus group</taxon>
    </lineage>
</organism>
<dbReference type="EMBL" id="NUWN01000035">
    <property type="protein sequence ID" value="PFK43187.1"/>
    <property type="molecule type" value="Genomic_DNA"/>
</dbReference>
<proteinExistence type="predicted"/>
<evidence type="ECO:0000259" key="1">
    <source>
        <dbReference type="Pfam" id="PF06527"/>
    </source>
</evidence>
<sequence>MLTFFPTPYPDEILYSTFARYHMRSANSSIKDTLDDLFGKKTVISTIDLPSHLYSLCNRISPSHSYITPEKLLEKHTLYPFYSPFLPANRAQQLKEMMIADNGQSIHMMTGIIAGAICTKHSLYYCSDCLTEDLKQYGEPYFHRIHQVPGVFVCSKHNAWLQPFRKKDSFNKHEFIALPLTINDSLKYEEINISKKTRNLLFQIAKDIEFLLEHGIGENLYEAKTMYLSQLTKQGFVTVGKRIKQELLHEQFQLFYGDELLGLLECSIEGQHNWLTFIVRKAKKAIHPLRHVLMMRFLFGTVQGFKLEDTYSNPFGHGPWPCLNKAVEHFGEMVIKRVYISRCYNTKQPVGTFCCSCGFIYSRTGPDQSETDAYKIGRIKAFGSQWYEKLKVISQQNISYRAIARALNVDVNTVIKYLKLIETERLQDQVEKEKNLYVGLQRTETVNEPKRITKKRKVSSAVRVDWEERDLVLSKLVEQECQRILHNQDEKPVQIVPTRIGKILGKEAWFQHYKNKLPLTMEKLNLYKETIEEFQVRRARWVIKQLKLQNKALRKWEIERLAGLRKNYSSLVYNEIMKGISS</sequence>